<dbReference type="Proteomes" id="UP000492821">
    <property type="component" value="Unassembled WGS sequence"/>
</dbReference>
<name>A0A7E4UP35_PANRE</name>
<evidence type="ECO:0000313" key="2">
    <source>
        <dbReference type="WBParaSite" id="Pan_g11086.t1"/>
    </source>
</evidence>
<protein>
    <submittedName>
        <fullName evidence="2">Uncharacterized protein</fullName>
    </submittedName>
</protein>
<dbReference type="WBParaSite" id="Pan_g11086.t1">
    <property type="protein sequence ID" value="Pan_g11086.t1"/>
    <property type="gene ID" value="Pan_g11086"/>
</dbReference>
<sequence>MTTICTGNKNNRERKKKRYVVNYNLSKARAQLIENRRIRREQKAVEAVNQKPKVKRVKPKAPTRKRATDAAAKLKAMQLTIARCKSAIERQKKKEKKLSHFKSKKNKVVSDDIGTVGDYVDTVPDETEAIHESSSVPSASSQPLGSRFPRYLKIRSNTKEAIRKRQARDRKNALLYPGMPPRSVSVLNENCDNDGSALNVSNDY</sequence>
<reference evidence="2" key="2">
    <citation type="submission" date="2020-10" db="UniProtKB">
        <authorList>
            <consortium name="WormBaseParasite"/>
        </authorList>
    </citation>
    <scope>IDENTIFICATION</scope>
</reference>
<accession>A0A7E4UP35</accession>
<dbReference type="AlphaFoldDB" id="A0A7E4UP35"/>
<reference evidence="1" key="1">
    <citation type="journal article" date="2013" name="Genetics">
        <title>The draft genome and transcriptome of Panagrellus redivivus are shaped by the harsh demands of a free-living lifestyle.</title>
        <authorList>
            <person name="Srinivasan J."/>
            <person name="Dillman A.R."/>
            <person name="Macchietto M.G."/>
            <person name="Heikkinen L."/>
            <person name="Lakso M."/>
            <person name="Fracchia K.M."/>
            <person name="Antoshechkin I."/>
            <person name="Mortazavi A."/>
            <person name="Wong G."/>
            <person name="Sternberg P.W."/>
        </authorList>
    </citation>
    <scope>NUCLEOTIDE SEQUENCE [LARGE SCALE GENOMIC DNA]</scope>
    <source>
        <strain evidence="1">MT8872</strain>
    </source>
</reference>
<proteinExistence type="predicted"/>
<evidence type="ECO:0000313" key="1">
    <source>
        <dbReference type="Proteomes" id="UP000492821"/>
    </source>
</evidence>
<keyword evidence="1" id="KW-1185">Reference proteome</keyword>
<organism evidence="1 2">
    <name type="scientific">Panagrellus redivivus</name>
    <name type="common">Microworm</name>
    <dbReference type="NCBI Taxonomy" id="6233"/>
    <lineage>
        <taxon>Eukaryota</taxon>
        <taxon>Metazoa</taxon>
        <taxon>Ecdysozoa</taxon>
        <taxon>Nematoda</taxon>
        <taxon>Chromadorea</taxon>
        <taxon>Rhabditida</taxon>
        <taxon>Tylenchina</taxon>
        <taxon>Panagrolaimomorpha</taxon>
        <taxon>Panagrolaimoidea</taxon>
        <taxon>Panagrolaimidae</taxon>
        <taxon>Panagrellus</taxon>
    </lineage>
</organism>